<dbReference type="EMBL" id="MCGO01000052">
    <property type="protein sequence ID" value="ORY37054.1"/>
    <property type="molecule type" value="Genomic_DNA"/>
</dbReference>
<evidence type="ECO:0000256" key="12">
    <source>
        <dbReference type="ARBA" id="ARBA00023140"/>
    </source>
</evidence>
<feature type="domain" description="Pex N-terminal" evidence="13">
    <location>
        <begin position="99"/>
        <end position="200"/>
    </location>
</feature>
<protein>
    <recommendedName>
        <fullName evidence="13">Pex N-terminal domain-containing protein</fullName>
    </recommendedName>
</protein>
<dbReference type="GO" id="GO:0016567">
    <property type="term" value="P:protein ubiquitination"/>
    <property type="evidence" value="ECO:0007669"/>
    <property type="project" value="UniProtKB-ARBA"/>
</dbReference>
<evidence type="ECO:0000256" key="11">
    <source>
        <dbReference type="ARBA" id="ARBA00023136"/>
    </source>
</evidence>
<dbReference type="Proteomes" id="UP000193642">
    <property type="component" value="Unassembled WGS sequence"/>
</dbReference>
<dbReference type="GO" id="GO:0005778">
    <property type="term" value="C:peroxisomal membrane"/>
    <property type="evidence" value="ECO:0007669"/>
    <property type="project" value="UniProtKB-SubCell"/>
</dbReference>
<proteinExistence type="inferred from homology"/>
<evidence type="ECO:0000313" key="14">
    <source>
        <dbReference type="EMBL" id="ORY37054.1"/>
    </source>
</evidence>
<name>A0A1Y2BQP4_9FUNG</name>
<dbReference type="GO" id="GO:0008270">
    <property type="term" value="F:zinc ion binding"/>
    <property type="evidence" value="ECO:0007669"/>
    <property type="project" value="UniProtKB-KW"/>
</dbReference>
<keyword evidence="12" id="KW-0576">Peroxisome</keyword>
<organism evidence="14 15">
    <name type="scientific">Rhizoclosmatium globosum</name>
    <dbReference type="NCBI Taxonomy" id="329046"/>
    <lineage>
        <taxon>Eukaryota</taxon>
        <taxon>Fungi</taxon>
        <taxon>Fungi incertae sedis</taxon>
        <taxon>Chytridiomycota</taxon>
        <taxon>Chytridiomycota incertae sedis</taxon>
        <taxon>Chytridiomycetes</taxon>
        <taxon>Chytridiales</taxon>
        <taxon>Chytriomycetaceae</taxon>
        <taxon>Rhizoclosmatium</taxon>
    </lineage>
</organism>
<comment type="pathway">
    <text evidence="2">Protein modification; protein ubiquitination.</text>
</comment>
<dbReference type="AlphaFoldDB" id="A0A1Y2BQP4"/>
<evidence type="ECO:0000256" key="5">
    <source>
        <dbReference type="ARBA" id="ARBA00022692"/>
    </source>
</evidence>
<keyword evidence="7" id="KW-0863">Zinc-finger</keyword>
<comment type="caution">
    <text evidence="14">The sequence shown here is derived from an EMBL/GenBank/DDBJ whole genome shotgun (WGS) entry which is preliminary data.</text>
</comment>
<dbReference type="GO" id="GO:0016562">
    <property type="term" value="P:protein import into peroxisome matrix, receptor recycling"/>
    <property type="evidence" value="ECO:0007669"/>
    <property type="project" value="UniProtKB-ARBA"/>
</dbReference>
<keyword evidence="11" id="KW-0472">Membrane</keyword>
<evidence type="ECO:0000256" key="9">
    <source>
        <dbReference type="ARBA" id="ARBA00022927"/>
    </source>
</evidence>
<sequence>METQRPPRSTALDAQQLLHSPESAGLLPLAGVFKSLTRILNPEHNDDSESDRTTPGKSVILLGRLLALLPVFTASGSDYALTAFNLRLTSGRDIDANVPKPLSLVQKIVYVAWFAVGDEAVSGVKDVLMKREDVQVEWDEDDAVSTTTQPKWKQSLLTVINHVENMLALASLANFILYLRYGSYRTLIERILNIRIIPRSKSLPVATARIHFIHAPVTQPPPPPKISLVPEIVNAIRTTTLKRSIASSSKKSNGVVDPACPICVESGRWTDIVQVCGDEALDSGGRIVAVSSKCTCFRAALAADPDYQCGHCGTKVEKAERCT</sequence>
<evidence type="ECO:0000256" key="4">
    <source>
        <dbReference type="ARBA" id="ARBA00022448"/>
    </source>
</evidence>
<evidence type="ECO:0000256" key="2">
    <source>
        <dbReference type="ARBA" id="ARBA00004906"/>
    </source>
</evidence>
<evidence type="ECO:0000313" key="15">
    <source>
        <dbReference type="Proteomes" id="UP000193642"/>
    </source>
</evidence>
<evidence type="ECO:0000256" key="1">
    <source>
        <dbReference type="ARBA" id="ARBA00004585"/>
    </source>
</evidence>
<gene>
    <name evidence="14" type="ORF">BCR33DRAFT_789921</name>
</gene>
<evidence type="ECO:0000256" key="6">
    <source>
        <dbReference type="ARBA" id="ARBA00022723"/>
    </source>
</evidence>
<keyword evidence="9" id="KW-0653">Protein transport</keyword>
<keyword evidence="5" id="KW-0812">Transmembrane</keyword>
<evidence type="ECO:0000256" key="10">
    <source>
        <dbReference type="ARBA" id="ARBA00022989"/>
    </source>
</evidence>
<dbReference type="OrthoDB" id="1701437at2759"/>
<reference evidence="14 15" key="1">
    <citation type="submission" date="2016-07" db="EMBL/GenBank/DDBJ databases">
        <title>Pervasive Adenine N6-methylation of Active Genes in Fungi.</title>
        <authorList>
            <consortium name="DOE Joint Genome Institute"/>
            <person name="Mondo S.J."/>
            <person name="Dannebaum R.O."/>
            <person name="Kuo R.C."/>
            <person name="Labutti K."/>
            <person name="Haridas S."/>
            <person name="Kuo A."/>
            <person name="Salamov A."/>
            <person name="Ahrendt S.R."/>
            <person name="Lipzen A."/>
            <person name="Sullivan W."/>
            <person name="Andreopoulos W.B."/>
            <person name="Clum A."/>
            <person name="Lindquist E."/>
            <person name="Daum C."/>
            <person name="Ramamoorthy G.K."/>
            <person name="Gryganskyi A."/>
            <person name="Culley D."/>
            <person name="Magnuson J.K."/>
            <person name="James T.Y."/>
            <person name="O'Malley M.A."/>
            <person name="Stajich J.E."/>
            <person name="Spatafora J.W."/>
            <person name="Visel A."/>
            <person name="Grigoriev I.V."/>
        </authorList>
    </citation>
    <scope>NUCLEOTIDE SEQUENCE [LARGE SCALE GENOMIC DNA]</scope>
    <source>
        <strain evidence="14 15">JEL800</strain>
    </source>
</reference>
<keyword evidence="8" id="KW-0862">Zinc</keyword>
<keyword evidence="6" id="KW-0479">Metal-binding</keyword>
<keyword evidence="15" id="KW-1185">Reference proteome</keyword>
<evidence type="ECO:0000259" key="13">
    <source>
        <dbReference type="Pfam" id="PF04757"/>
    </source>
</evidence>
<comment type="subcellular location">
    <subcellularLocation>
        <location evidence="1">Peroxisome membrane</location>
        <topology evidence="1">Multi-pass membrane protein</topology>
    </subcellularLocation>
</comment>
<evidence type="ECO:0000256" key="8">
    <source>
        <dbReference type="ARBA" id="ARBA00022833"/>
    </source>
</evidence>
<comment type="similarity">
    <text evidence="3">Belongs to the pex2/pex10/pex12 family.</text>
</comment>
<evidence type="ECO:0000256" key="7">
    <source>
        <dbReference type="ARBA" id="ARBA00022771"/>
    </source>
</evidence>
<dbReference type="InterPro" id="IPR006845">
    <property type="entry name" value="Pex_N"/>
</dbReference>
<keyword evidence="4" id="KW-0813">Transport</keyword>
<dbReference type="Pfam" id="PF04757">
    <property type="entry name" value="Pex2_Pex12"/>
    <property type="match status" value="1"/>
</dbReference>
<evidence type="ECO:0000256" key="3">
    <source>
        <dbReference type="ARBA" id="ARBA00008704"/>
    </source>
</evidence>
<keyword evidence="10" id="KW-1133">Transmembrane helix</keyword>
<accession>A0A1Y2BQP4</accession>